<evidence type="ECO:0000313" key="4">
    <source>
        <dbReference type="Proteomes" id="UP000224854"/>
    </source>
</evidence>
<proteinExistence type="predicted"/>
<evidence type="ECO:0000313" key="3">
    <source>
        <dbReference type="EMBL" id="PHH68071.1"/>
    </source>
</evidence>
<feature type="transmembrane region" description="Helical" evidence="2">
    <location>
        <begin position="78"/>
        <end position="99"/>
    </location>
</feature>
<evidence type="ECO:0000256" key="1">
    <source>
        <dbReference type="SAM" id="MobiDB-lite"/>
    </source>
</evidence>
<gene>
    <name evidence="3" type="ORF">CDD82_863</name>
</gene>
<keyword evidence="2" id="KW-0472">Membrane</keyword>
<sequence length="450" mass="48179">MGGPLGANRPERPISSNRPKDSDSLDEPTGTPGDAGRSGDDSTNRNGGGSGNGNGMPNMKPVSDESNRPHRTLSTGGIVGVSIGSFVVVSLVIVLVLLWRKKSARRRGNRMLSPFSRGADRDPATYSAGPMAETVAFGNESNHFESAFPFNGGNTIPRAIIARAPMTHLDSQLPDASQGMGASRSAFTGLTVKDRVVDWWSRKAENKGFDERVRDDTRGAPNNSRVMTMTDRGLDPRPEFLPGLHFGVDGSEAWDPFSDSHATENVPYRTQAAVAAETGAVENPFADANFGLNPLYMHRTDQSHAPSSPWIGRSPSTASHKPGRAMGSPSSVVHRESVQIGHSFVDRRDKFRSDPFDLELESRLIPSATAIAEMPHHIASSSIQSNELRHGSIASSRYTSGVTASEWGDVAPFEIPMTSTRREGEHSAPVVGRGRAGANHVTVPTVGQAI</sequence>
<organism evidence="3 4">
    <name type="scientific">Ophiocordyceps australis</name>
    <dbReference type="NCBI Taxonomy" id="1399860"/>
    <lineage>
        <taxon>Eukaryota</taxon>
        <taxon>Fungi</taxon>
        <taxon>Dikarya</taxon>
        <taxon>Ascomycota</taxon>
        <taxon>Pezizomycotina</taxon>
        <taxon>Sordariomycetes</taxon>
        <taxon>Hypocreomycetidae</taxon>
        <taxon>Hypocreales</taxon>
        <taxon>Ophiocordycipitaceae</taxon>
        <taxon>Ophiocordyceps</taxon>
    </lineage>
</organism>
<accession>A0A2C5YMB4</accession>
<protein>
    <submittedName>
        <fullName evidence="3">Uncharacterized protein</fullName>
    </submittedName>
</protein>
<dbReference type="AlphaFoldDB" id="A0A2C5YMB4"/>
<reference evidence="3 4" key="1">
    <citation type="submission" date="2017-06" db="EMBL/GenBank/DDBJ databases">
        <title>Ant-infecting Ophiocordyceps genomes reveal a high diversity of potential behavioral manipulation genes and a possible major role for enterotoxins.</title>
        <authorList>
            <person name="De Bekker C."/>
            <person name="Evans H.C."/>
            <person name="Brachmann A."/>
            <person name="Hughes D.P."/>
        </authorList>
    </citation>
    <scope>NUCLEOTIDE SEQUENCE [LARGE SCALE GENOMIC DNA]</scope>
    <source>
        <strain evidence="3 4">1348a</strain>
    </source>
</reference>
<keyword evidence="4" id="KW-1185">Reference proteome</keyword>
<evidence type="ECO:0000256" key="2">
    <source>
        <dbReference type="SAM" id="Phobius"/>
    </source>
</evidence>
<keyword evidence="2" id="KW-1133">Transmembrane helix</keyword>
<dbReference type="OrthoDB" id="5240840at2759"/>
<dbReference type="EMBL" id="NJEU01001225">
    <property type="protein sequence ID" value="PHH68071.1"/>
    <property type="molecule type" value="Genomic_DNA"/>
</dbReference>
<feature type="region of interest" description="Disordered" evidence="1">
    <location>
        <begin position="213"/>
        <end position="234"/>
    </location>
</feature>
<keyword evidence="2" id="KW-0812">Transmembrane</keyword>
<comment type="caution">
    <text evidence="3">The sequence shown here is derived from an EMBL/GenBank/DDBJ whole genome shotgun (WGS) entry which is preliminary data.</text>
</comment>
<feature type="region of interest" description="Disordered" evidence="1">
    <location>
        <begin position="1"/>
        <end position="71"/>
    </location>
</feature>
<feature type="region of interest" description="Disordered" evidence="1">
    <location>
        <begin position="301"/>
        <end position="333"/>
    </location>
</feature>
<dbReference type="Proteomes" id="UP000224854">
    <property type="component" value="Unassembled WGS sequence"/>
</dbReference>
<name>A0A2C5YMB4_9HYPO</name>